<evidence type="ECO:0000256" key="1">
    <source>
        <dbReference type="SAM" id="MobiDB-lite"/>
    </source>
</evidence>
<organism evidence="2 3">
    <name type="scientific">Ditylenchus destructor</name>
    <dbReference type="NCBI Taxonomy" id="166010"/>
    <lineage>
        <taxon>Eukaryota</taxon>
        <taxon>Metazoa</taxon>
        <taxon>Ecdysozoa</taxon>
        <taxon>Nematoda</taxon>
        <taxon>Chromadorea</taxon>
        <taxon>Rhabditida</taxon>
        <taxon>Tylenchina</taxon>
        <taxon>Tylenchomorpha</taxon>
        <taxon>Sphaerularioidea</taxon>
        <taxon>Anguinidae</taxon>
        <taxon>Anguininae</taxon>
        <taxon>Ditylenchus</taxon>
    </lineage>
</organism>
<proteinExistence type="predicted"/>
<feature type="compositionally biased region" description="Polar residues" evidence="1">
    <location>
        <begin position="437"/>
        <end position="449"/>
    </location>
</feature>
<reference evidence="2" key="1">
    <citation type="submission" date="2022-01" db="EMBL/GenBank/DDBJ databases">
        <title>Genome Sequence Resource for Two Populations of Ditylenchus destructor, the Migratory Endoparasitic Phytonematode.</title>
        <authorList>
            <person name="Zhang H."/>
            <person name="Lin R."/>
            <person name="Xie B."/>
        </authorList>
    </citation>
    <scope>NUCLEOTIDE SEQUENCE</scope>
    <source>
        <strain evidence="2">BazhouSP</strain>
    </source>
</reference>
<feature type="region of interest" description="Disordered" evidence="1">
    <location>
        <begin position="429"/>
        <end position="449"/>
    </location>
</feature>
<accession>A0AAD4NH98</accession>
<feature type="region of interest" description="Disordered" evidence="1">
    <location>
        <begin position="317"/>
        <end position="369"/>
    </location>
</feature>
<dbReference type="EMBL" id="JAKKPZ010000001">
    <property type="protein sequence ID" value="KAI1728402.1"/>
    <property type="molecule type" value="Genomic_DNA"/>
</dbReference>
<dbReference type="Proteomes" id="UP001201812">
    <property type="component" value="Unassembled WGS sequence"/>
</dbReference>
<feature type="compositionally biased region" description="Low complexity" evidence="1">
    <location>
        <begin position="326"/>
        <end position="340"/>
    </location>
</feature>
<dbReference type="AlphaFoldDB" id="A0AAD4NH98"/>
<gene>
    <name evidence="2" type="ORF">DdX_00580</name>
</gene>
<sequence length="449" mass="48757">MVSKVVRFGFLFPIISFLAYTAFNSRFVDTSFVTGVTSGSVLQNDNELFNTGKITKQKEEQSLEQILSKNKDDFLPGAQRLPQAFQGFIGSNNHNSVGSGVSHLTGGLDLETYTKNQAIRANQENAIVAQLSTLSQVRRNQLARDISGGSLNATNEFVSNLLRDLAVTPAGNMAFSGALTPPFGIARDPLIDPFTIDTQSNEQQQQLMLARMLAEEQQQRINRLLQLQALNGNAFNRPLAFSNPSTQQLLQQQLLRQQLQSLQGSTNPFTNQISSSNTNPSTLQQQINDRILRNQMLQLQQQRSILGQSGLNSALNNQQQQVLTRPSPSDLASSSAFSSSGLTKTTNSSQNGLKFGDTRMPSPSSLGLRDLDVDASSSILPTFSSSANINDNNAESLSKSQKFGRPSAGFVDAVADAFGHRLPSLRDSTVPLPKGATQVNKNGTNIEAH</sequence>
<evidence type="ECO:0000313" key="3">
    <source>
        <dbReference type="Proteomes" id="UP001201812"/>
    </source>
</evidence>
<protein>
    <submittedName>
        <fullName evidence="2">Uncharacterized protein</fullName>
    </submittedName>
</protein>
<evidence type="ECO:0000313" key="2">
    <source>
        <dbReference type="EMBL" id="KAI1728402.1"/>
    </source>
</evidence>
<comment type="caution">
    <text evidence="2">The sequence shown here is derived from an EMBL/GenBank/DDBJ whole genome shotgun (WGS) entry which is preliminary data.</text>
</comment>
<name>A0AAD4NH98_9BILA</name>
<feature type="compositionally biased region" description="Polar residues" evidence="1">
    <location>
        <begin position="341"/>
        <end position="352"/>
    </location>
</feature>
<keyword evidence="3" id="KW-1185">Reference proteome</keyword>